<evidence type="ECO:0000313" key="2">
    <source>
        <dbReference type="EMBL" id="UJS24481.1"/>
    </source>
</evidence>
<evidence type="ECO:0000256" key="1">
    <source>
        <dbReference type="SAM" id="MobiDB-lite"/>
    </source>
</evidence>
<accession>A0ABY3SYE4</accession>
<dbReference type="RefSeq" id="WP_236499001.1">
    <property type="nucleotide sequence ID" value="NZ_CP091244.1"/>
</dbReference>
<feature type="region of interest" description="Disordered" evidence="1">
    <location>
        <begin position="41"/>
        <end position="64"/>
    </location>
</feature>
<keyword evidence="3" id="KW-1185">Reference proteome</keyword>
<dbReference type="Proteomes" id="UP001054801">
    <property type="component" value="Chromosome"/>
</dbReference>
<protein>
    <submittedName>
        <fullName evidence="2">Uncharacterized protein</fullName>
    </submittedName>
</protein>
<proteinExistence type="predicted"/>
<dbReference type="EMBL" id="CP091244">
    <property type="protein sequence ID" value="UJS24481.1"/>
    <property type="molecule type" value="Genomic_DNA"/>
</dbReference>
<organism evidence="2 3">
    <name type="scientific">Thiothrix winogradskyi</name>
    <dbReference type="NCBI Taxonomy" id="96472"/>
    <lineage>
        <taxon>Bacteria</taxon>
        <taxon>Pseudomonadati</taxon>
        <taxon>Pseudomonadota</taxon>
        <taxon>Gammaproteobacteria</taxon>
        <taxon>Thiotrichales</taxon>
        <taxon>Thiotrichaceae</taxon>
        <taxon>Thiothrix</taxon>
    </lineage>
</organism>
<gene>
    <name evidence="2" type="ORF">L2Y54_00195</name>
</gene>
<name>A0ABY3SYE4_9GAMM</name>
<evidence type="ECO:0000313" key="3">
    <source>
        <dbReference type="Proteomes" id="UP001054801"/>
    </source>
</evidence>
<reference evidence="2" key="1">
    <citation type="journal article" date="2022" name="Microorganisms">
        <title>Two New Species of Filamentous Sulfur Bacteria of the Genus Thiothrix, Thiothrix winogradskyi sp. nov. and 'Candidatus Thiothrix sulfatifontis' sp. nov.</title>
        <authorList>
            <person name="Ravin N.V."/>
            <person name="Rossetti S."/>
            <person name="Beletsky A.V."/>
            <person name="Kadnikov V.V."/>
            <person name="Rudenko T.S."/>
            <person name="Smolyakov D.D."/>
            <person name="Moskvitina M.I."/>
            <person name="Gureeva M.V."/>
            <person name="Mardanov A.V."/>
            <person name="Grabovich M.Y."/>
        </authorList>
    </citation>
    <scope>NUCLEOTIDE SEQUENCE</scope>
    <source>
        <strain evidence="2">CT3</strain>
    </source>
</reference>
<sequence>MSVPISIAKKILVSESIKQAIFVIGGLVKNKQEHKNYIEEKSQDHLNHTEKEDQNHRHHTEKTDQEHCNYIEKQQQSNNNEIIKSALYTNSYLIKKSFENSTKREEEDRRKITECMDRTIQEIEKRNDDNMKFMSQLYFQREEFFNKIIDAAEQVSYEIQYSSEGAEDAFYESESIKLKKAKIKNYYGGLEKLCKKAEVSIIRLQHDIDSIERSLIKSDGAYEQIIDQCPAIRDGLLTDSFFKYADFVLKKHLLKIKKEIELIEIIEDKDRIEGDLKNAKEILDELEYCEQNNLYKLIANVTSVRKLSGVMHMGKKINQRNETDGIIDGAIARPLLEHIES</sequence>